<gene>
    <name evidence="4" type="ORF">GCM10022277_14820</name>
</gene>
<comment type="caution">
    <text evidence="4">The sequence shown here is derived from an EMBL/GenBank/DDBJ whole genome shotgun (WGS) entry which is preliminary data.</text>
</comment>
<evidence type="ECO:0000313" key="5">
    <source>
        <dbReference type="Proteomes" id="UP001501565"/>
    </source>
</evidence>
<dbReference type="EMBL" id="BAABBN010000004">
    <property type="protein sequence ID" value="GAA3920262.1"/>
    <property type="molecule type" value="Genomic_DNA"/>
</dbReference>
<dbReference type="SUPFAM" id="SSF53850">
    <property type="entry name" value="Periplasmic binding protein-like II"/>
    <property type="match status" value="1"/>
</dbReference>
<dbReference type="PANTHER" id="PTHR35936:SF19">
    <property type="entry name" value="AMINO-ACID-BINDING PROTEIN YXEM-RELATED"/>
    <property type="match status" value="1"/>
</dbReference>
<feature type="domain" description="Solute-binding protein family 3/N-terminal" evidence="3">
    <location>
        <begin position="2"/>
        <end position="207"/>
    </location>
</feature>
<dbReference type="Gene3D" id="3.40.190.10">
    <property type="entry name" value="Periplasmic binding protein-like II"/>
    <property type="match status" value="2"/>
</dbReference>
<keyword evidence="5" id="KW-1185">Reference proteome</keyword>
<protein>
    <submittedName>
        <fullName evidence="4">Transporter substrate-binding domain-containing protein</fullName>
    </submittedName>
</protein>
<reference evidence="5" key="1">
    <citation type="journal article" date="2019" name="Int. J. Syst. Evol. Microbiol.">
        <title>The Global Catalogue of Microorganisms (GCM) 10K type strain sequencing project: providing services to taxonomists for standard genome sequencing and annotation.</title>
        <authorList>
            <consortium name="The Broad Institute Genomics Platform"/>
            <consortium name="The Broad Institute Genome Sequencing Center for Infectious Disease"/>
            <person name="Wu L."/>
            <person name="Ma J."/>
        </authorList>
    </citation>
    <scope>NUCLEOTIDE SEQUENCE [LARGE SCALE GENOMIC DNA]</scope>
    <source>
        <strain evidence="5">JCM 17551</strain>
    </source>
</reference>
<dbReference type="Pfam" id="PF00497">
    <property type="entry name" value="SBP_bac_3"/>
    <property type="match status" value="1"/>
</dbReference>
<evidence type="ECO:0000256" key="1">
    <source>
        <dbReference type="ARBA" id="ARBA00010333"/>
    </source>
</evidence>
<evidence type="ECO:0000256" key="2">
    <source>
        <dbReference type="ARBA" id="ARBA00022729"/>
    </source>
</evidence>
<accession>A0ABP7MH15</accession>
<proteinExistence type="inferred from homology"/>
<sequence>MKGIVVDVLKEVFDELSIKPIFKIVDSDSRIQAELIAGRIQMAMLYSKNAERQRYLIYPDQSFIDISWNLFIRNEDLGKIQFTNYQDLTSLNIGVVKDVSYTEEFLNSGLKFIQVPRTGLELRMLLAKRFDAIPLPTVSTIFEAKESEALSQITYLPKVIKNKPYYNVFSKSTKYPDIQSISQRYDEIILNMKNDGRILRIFEKYLGAGHQWNDQ</sequence>
<name>A0ABP7MH15_9GAMM</name>
<comment type="similarity">
    <text evidence="1">Belongs to the bacterial solute-binding protein 3 family.</text>
</comment>
<keyword evidence="2" id="KW-0732">Signal</keyword>
<evidence type="ECO:0000259" key="3">
    <source>
        <dbReference type="Pfam" id="PF00497"/>
    </source>
</evidence>
<dbReference type="PANTHER" id="PTHR35936">
    <property type="entry name" value="MEMBRANE-BOUND LYTIC MUREIN TRANSGLYCOSYLASE F"/>
    <property type="match status" value="1"/>
</dbReference>
<dbReference type="InterPro" id="IPR001638">
    <property type="entry name" value="Solute-binding_3/MltF_N"/>
</dbReference>
<dbReference type="Proteomes" id="UP001501565">
    <property type="component" value="Unassembled WGS sequence"/>
</dbReference>
<organism evidence="4 5">
    <name type="scientific">Litoribacillus peritrichatus</name>
    <dbReference type="NCBI Taxonomy" id="718191"/>
    <lineage>
        <taxon>Bacteria</taxon>
        <taxon>Pseudomonadati</taxon>
        <taxon>Pseudomonadota</taxon>
        <taxon>Gammaproteobacteria</taxon>
        <taxon>Oceanospirillales</taxon>
        <taxon>Oceanospirillaceae</taxon>
        <taxon>Litoribacillus</taxon>
    </lineage>
</organism>
<evidence type="ECO:0000313" key="4">
    <source>
        <dbReference type="EMBL" id="GAA3920262.1"/>
    </source>
</evidence>